<keyword evidence="2" id="KW-1185">Reference proteome</keyword>
<dbReference type="Proteomes" id="UP001595892">
    <property type="component" value="Unassembled WGS sequence"/>
</dbReference>
<evidence type="ECO:0000313" key="1">
    <source>
        <dbReference type="EMBL" id="MFC4729086.1"/>
    </source>
</evidence>
<organism evidence="1 2">
    <name type="scientific">Coralloluteibacterium thermophilum</name>
    <dbReference type="NCBI Taxonomy" id="2707049"/>
    <lineage>
        <taxon>Bacteria</taxon>
        <taxon>Pseudomonadati</taxon>
        <taxon>Pseudomonadota</taxon>
        <taxon>Gammaproteobacteria</taxon>
        <taxon>Lysobacterales</taxon>
        <taxon>Lysobacteraceae</taxon>
        <taxon>Coralloluteibacterium</taxon>
    </lineage>
</organism>
<reference evidence="2" key="1">
    <citation type="journal article" date="2019" name="Int. J. Syst. Evol. Microbiol.">
        <title>The Global Catalogue of Microorganisms (GCM) 10K type strain sequencing project: providing services to taxonomists for standard genome sequencing and annotation.</title>
        <authorList>
            <consortium name="The Broad Institute Genomics Platform"/>
            <consortium name="The Broad Institute Genome Sequencing Center for Infectious Disease"/>
            <person name="Wu L."/>
            <person name="Ma J."/>
        </authorList>
    </citation>
    <scope>NUCLEOTIDE SEQUENCE [LARGE SCALE GENOMIC DNA]</scope>
    <source>
        <strain evidence="2">CGMCC 1.13574</strain>
    </source>
</reference>
<gene>
    <name evidence="1" type="ORF">ACFO3Q_13005</name>
</gene>
<name>A0ABV9NPP2_9GAMM</name>
<comment type="caution">
    <text evidence="1">The sequence shown here is derived from an EMBL/GenBank/DDBJ whole genome shotgun (WGS) entry which is preliminary data.</text>
</comment>
<accession>A0ABV9NPP2</accession>
<evidence type="ECO:0000313" key="2">
    <source>
        <dbReference type="Proteomes" id="UP001595892"/>
    </source>
</evidence>
<proteinExistence type="predicted"/>
<dbReference type="EMBL" id="JBHSGG010000036">
    <property type="protein sequence ID" value="MFC4729086.1"/>
    <property type="molecule type" value="Genomic_DNA"/>
</dbReference>
<dbReference type="RefSeq" id="WP_377005158.1">
    <property type="nucleotide sequence ID" value="NZ_JBHSGG010000036.1"/>
</dbReference>
<sequence>MATLPSYVDVRMSSWSEAIKPNVEVVEMERGPDKYRVLNSRATVRMSCALLFRTTQDDLDFLDWYFDVIEQVNYFTMTHPRTGQQIQARFVHGDIGEVRSISGTDGLWQRDAVIEYMK</sequence>
<protein>
    <submittedName>
        <fullName evidence="1">Uncharacterized protein</fullName>
    </submittedName>
</protein>